<dbReference type="InterPro" id="IPR045093">
    <property type="entry name" value="Cullin"/>
</dbReference>
<keyword evidence="7" id="KW-1185">Reference proteome</keyword>
<proteinExistence type="inferred from homology"/>
<name>A0AAV0B6G7_PHAPC</name>
<evidence type="ECO:0000313" key="7">
    <source>
        <dbReference type="Proteomes" id="UP001153365"/>
    </source>
</evidence>
<dbReference type="Pfam" id="PF26557">
    <property type="entry name" value="Cullin_AB"/>
    <property type="match status" value="1"/>
</dbReference>
<dbReference type="InterPro" id="IPR036317">
    <property type="entry name" value="Cullin_homology_sf"/>
</dbReference>
<gene>
    <name evidence="6" type="ORF">PPACK8108_LOCUS15471</name>
</gene>
<dbReference type="Pfam" id="PF00888">
    <property type="entry name" value="Cullin"/>
    <property type="match status" value="1"/>
</dbReference>
<protein>
    <submittedName>
        <fullName evidence="6">Cullin family-domain-containing protein</fullName>
    </submittedName>
</protein>
<sequence>MIINPIRTFNQTIVIERIRALDSDRSNDRWRTSIDHPVPSSSSTRLVPEPIQLNLSPIRVEIDNDRLRKDDGSPDEEFLERCTKDLIGSIKSILSQVPNSQSNEMIDFNRLIESCRAIVFYKSSSSDELYDQLRSELERKVISINSFLRKSLASSDQNHSLDDLMDSKDLIRAIECINPSCLSEWIKRLQTAWKDWFNKLLMIRGVLIHFDRSTLIRSSKLLPIWELGLQLFRKHILESKLNSISISVSVCQQITLHRQFQMTKNPSIDSIRSLIRSIFITSGARGLESIVLRPFLRATKDFYLKEGSRLMVCVKIGQMEIGGPGGYLLHVNKRLKAERGLIKDILEPIREKEPGLRLKVLRSAIEMVERHLILDHLEILLSDKGLMRLLDRYPDIWSVEALKVLHRLVSKLCMDARLKQSLSGWIKRTGSKILRGLKHDDGDDNGSVEDCGDDDDIEAEDLIVARLIEFKDRMDEIVKRCFLGDREMSNAIKEAFQSFINERPNKIPELIVRFIDQKMIESRNNDRLIKRKAKVESEEECFMNRVISLFRLIERKDLFEEFYKVKLSIRLLILRSLALYELIDFERCLVMKLKKECGPGFTSRLETMFKDIQTSIDLSSDFNQIQSPSDSGGTEIELTVSVLTSGIWPNKVTSKASIDKGLIILPKLMTESLDRFEEFYLSNHLGKRLKWLNPLGTITLKWNILKESVKRGTKEEENGEDGYEEAEKNLKKRLKKESSVKNRKEKKRGKKVKVLKSFSNEEEGKELIVNVYQAIVLLVFNGIKDEESVGIDLISQRTGIDKEDLKRVLKSLSAGKLKVLKETSIKTKEDEVGRTGYKINENFDEDFKKLSIEANDNGEGGEEHRCSKMKRTDYLNFKESFESFEPLKHSIINERTSVKKKLIIERKLRIELMITKVLKQSKRLRMDELNSKVFEMIRNFEEYHRGDEQFDRRLIRGMRVIDRVDRSDDKGKSLQERDCGRYESETFGEIESCVESLISKEYLSKVKCEDGEFEVLYLP</sequence>
<dbReference type="GO" id="GO:0006511">
    <property type="term" value="P:ubiquitin-dependent protein catabolic process"/>
    <property type="evidence" value="ECO:0007669"/>
    <property type="project" value="InterPro"/>
</dbReference>
<dbReference type="GO" id="GO:0031625">
    <property type="term" value="F:ubiquitin protein ligase binding"/>
    <property type="evidence" value="ECO:0007669"/>
    <property type="project" value="InterPro"/>
</dbReference>
<dbReference type="AlphaFoldDB" id="A0AAV0B6G7"/>
<comment type="similarity">
    <text evidence="1 2 3">Belongs to the cullin family.</text>
</comment>
<comment type="caution">
    <text evidence="6">The sequence shown here is derived from an EMBL/GenBank/DDBJ whole genome shotgun (WGS) entry which is preliminary data.</text>
</comment>
<evidence type="ECO:0000256" key="3">
    <source>
        <dbReference type="RuleBase" id="RU003829"/>
    </source>
</evidence>
<evidence type="ECO:0000256" key="4">
    <source>
        <dbReference type="SAM" id="MobiDB-lite"/>
    </source>
</evidence>
<dbReference type="SUPFAM" id="SSF74788">
    <property type="entry name" value="Cullin repeat-like"/>
    <property type="match status" value="1"/>
</dbReference>
<dbReference type="InterPro" id="IPR001373">
    <property type="entry name" value="Cullin_N"/>
</dbReference>
<feature type="region of interest" description="Disordered" evidence="4">
    <location>
        <begin position="711"/>
        <end position="745"/>
    </location>
</feature>
<dbReference type="PANTHER" id="PTHR11932">
    <property type="entry name" value="CULLIN"/>
    <property type="match status" value="1"/>
</dbReference>
<evidence type="ECO:0000259" key="5">
    <source>
        <dbReference type="PROSITE" id="PS50069"/>
    </source>
</evidence>
<organism evidence="6 7">
    <name type="scientific">Phakopsora pachyrhizi</name>
    <name type="common">Asian soybean rust disease fungus</name>
    <dbReference type="NCBI Taxonomy" id="170000"/>
    <lineage>
        <taxon>Eukaryota</taxon>
        <taxon>Fungi</taxon>
        <taxon>Dikarya</taxon>
        <taxon>Basidiomycota</taxon>
        <taxon>Pucciniomycotina</taxon>
        <taxon>Pucciniomycetes</taxon>
        <taxon>Pucciniales</taxon>
        <taxon>Phakopsoraceae</taxon>
        <taxon>Phakopsora</taxon>
    </lineage>
</organism>
<dbReference type="Proteomes" id="UP001153365">
    <property type="component" value="Unassembled WGS sequence"/>
</dbReference>
<feature type="domain" description="Cullin family profile" evidence="5">
    <location>
        <begin position="506"/>
        <end position="813"/>
    </location>
</feature>
<dbReference type="InterPro" id="IPR059120">
    <property type="entry name" value="Cullin-like_AB"/>
</dbReference>
<dbReference type="SUPFAM" id="SSF75632">
    <property type="entry name" value="Cullin homology domain"/>
    <property type="match status" value="1"/>
</dbReference>
<dbReference type="InterPro" id="IPR016158">
    <property type="entry name" value="Cullin_homology"/>
</dbReference>
<dbReference type="InterPro" id="IPR036388">
    <property type="entry name" value="WH-like_DNA-bd_sf"/>
</dbReference>
<dbReference type="Gene3D" id="1.10.10.10">
    <property type="entry name" value="Winged helix-like DNA-binding domain superfamily/Winged helix DNA-binding domain"/>
    <property type="match status" value="1"/>
</dbReference>
<dbReference type="PROSITE" id="PS50069">
    <property type="entry name" value="CULLIN_2"/>
    <property type="match status" value="1"/>
</dbReference>
<dbReference type="Gene3D" id="3.30.230.130">
    <property type="entry name" value="Cullin, Chain C, Domain 2"/>
    <property type="match status" value="1"/>
</dbReference>
<dbReference type="InterPro" id="IPR016159">
    <property type="entry name" value="Cullin_repeat-like_dom_sf"/>
</dbReference>
<evidence type="ECO:0000256" key="1">
    <source>
        <dbReference type="ARBA" id="ARBA00006019"/>
    </source>
</evidence>
<dbReference type="Gene3D" id="1.20.1310.10">
    <property type="entry name" value="Cullin Repeats"/>
    <property type="match status" value="3"/>
</dbReference>
<dbReference type="EMBL" id="CALTRL010004131">
    <property type="protein sequence ID" value="CAH7682524.1"/>
    <property type="molecule type" value="Genomic_DNA"/>
</dbReference>
<dbReference type="SMART" id="SM00182">
    <property type="entry name" value="CULLIN"/>
    <property type="match status" value="1"/>
</dbReference>
<evidence type="ECO:0000256" key="2">
    <source>
        <dbReference type="PROSITE-ProRule" id="PRU00330"/>
    </source>
</evidence>
<accession>A0AAV0B6G7</accession>
<reference evidence="6" key="1">
    <citation type="submission" date="2022-06" db="EMBL/GenBank/DDBJ databases">
        <authorList>
            <consortium name="SYNGENTA / RWTH Aachen University"/>
        </authorList>
    </citation>
    <scope>NUCLEOTIDE SEQUENCE</scope>
</reference>
<evidence type="ECO:0000313" key="6">
    <source>
        <dbReference type="EMBL" id="CAH7682524.1"/>
    </source>
</evidence>